<dbReference type="Proteomes" id="UP000178380">
    <property type="component" value="Unassembled WGS sequence"/>
</dbReference>
<evidence type="ECO:0000313" key="2">
    <source>
        <dbReference type="EMBL" id="OGZ67522.1"/>
    </source>
</evidence>
<dbReference type="AlphaFoldDB" id="A0A1G2HYA3"/>
<comment type="caution">
    <text evidence="2">The sequence shown here is derived from an EMBL/GenBank/DDBJ whole genome shotgun (WGS) entry which is preliminary data.</text>
</comment>
<gene>
    <name evidence="2" type="ORF">A3C58_02100</name>
</gene>
<organism evidence="2 3">
    <name type="scientific">Candidatus Staskawiczbacteria bacterium RIFCSPHIGHO2_02_FULL_34_10</name>
    <dbReference type="NCBI Taxonomy" id="1802205"/>
    <lineage>
        <taxon>Bacteria</taxon>
        <taxon>Candidatus Staskawicziibacteriota</taxon>
    </lineage>
</organism>
<proteinExistence type="predicted"/>
<protein>
    <submittedName>
        <fullName evidence="2">Uncharacterized protein</fullName>
    </submittedName>
</protein>
<dbReference type="EMBL" id="MHOR01000007">
    <property type="protein sequence ID" value="OGZ67522.1"/>
    <property type="molecule type" value="Genomic_DNA"/>
</dbReference>
<sequence length="81" mass="9379">MQNFSFEKLPGETRELPALPELPSAGSATRKEKEGNLIKKKDREKFEKIKQFYIENNLSYYASVPLVEALERLAEEYKGKI</sequence>
<dbReference type="STRING" id="1802205.A3C58_02100"/>
<accession>A0A1G2HYA3</accession>
<evidence type="ECO:0000256" key="1">
    <source>
        <dbReference type="SAM" id="MobiDB-lite"/>
    </source>
</evidence>
<feature type="region of interest" description="Disordered" evidence="1">
    <location>
        <begin position="1"/>
        <end position="36"/>
    </location>
</feature>
<name>A0A1G2HYA3_9BACT</name>
<evidence type="ECO:0000313" key="3">
    <source>
        <dbReference type="Proteomes" id="UP000178380"/>
    </source>
</evidence>
<reference evidence="2 3" key="1">
    <citation type="journal article" date="2016" name="Nat. Commun.">
        <title>Thousands of microbial genomes shed light on interconnected biogeochemical processes in an aquifer system.</title>
        <authorList>
            <person name="Anantharaman K."/>
            <person name="Brown C.T."/>
            <person name="Hug L.A."/>
            <person name="Sharon I."/>
            <person name="Castelle C.J."/>
            <person name="Probst A.J."/>
            <person name="Thomas B.C."/>
            <person name="Singh A."/>
            <person name="Wilkins M.J."/>
            <person name="Karaoz U."/>
            <person name="Brodie E.L."/>
            <person name="Williams K.H."/>
            <person name="Hubbard S.S."/>
            <person name="Banfield J.F."/>
        </authorList>
    </citation>
    <scope>NUCLEOTIDE SEQUENCE [LARGE SCALE GENOMIC DNA]</scope>
</reference>